<dbReference type="Proteomes" id="UP000465609">
    <property type="component" value="Chromosome"/>
</dbReference>
<keyword evidence="2" id="KW-1185">Reference proteome</keyword>
<dbReference type="EMBL" id="AP022577">
    <property type="protein sequence ID" value="BBX84131.1"/>
    <property type="molecule type" value="Genomic_DNA"/>
</dbReference>
<sequence length="205" mass="19936">MVVTDRSRVGSGCCVSLVDGTTDAVCAGVVTEGDVTVGATVVTVCAGAGFCVGEGATVAVGVGDAVAGLVTTGSLEDGTDDGAEVAVAVDADVEAADVDVTVELLDGVADVELVGSVEDVALVVVSEDDVDAVVDVEVVVVIDVEVVDEVASDDEVDVDVDVVLEVVDVVSTTGTGNRVSGDDGRTGNGSPGGGKVAAGFCSTTL</sequence>
<protein>
    <submittedName>
        <fullName evidence="1">Uncharacterized protein</fullName>
    </submittedName>
</protein>
<organism evidence="1 2">
    <name type="scientific">Mycolicibacterium aubagnense</name>
    <dbReference type="NCBI Taxonomy" id="319707"/>
    <lineage>
        <taxon>Bacteria</taxon>
        <taxon>Bacillati</taxon>
        <taxon>Actinomycetota</taxon>
        <taxon>Actinomycetes</taxon>
        <taxon>Mycobacteriales</taxon>
        <taxon>Mycobacteriaceae</taxon>
        <taxon>Mycolicibacterium</taxon>
    </lineage>
</organism>
<evidence type="ECO:0000313" key="2">
    <source>
        <dbReference type="Proteomes" id="UP000465609"/>
    </source>
</evidence>
<accession>A0ABM7IBT3</accession>
<gene>
    <name evidence="1" type="ORF">MAUB_20040</name>
</gene>
<name>A0ABM7IBT3_9MYCO</name>
<reference evidence="1 2" key="1">
    <citation type="journal article" date="2019" name="Emerg. Microbes Infect.">
        <title>Comprehensive subspecies identification of 175 nontuberculous mycobacteria species based on 7547 genomic profiles.</title>
        <authorList>
            <person name="Matsumoto Y."/>
            <person name="Kinjo T."/>
            <person name="Motooka D."/>
            <person name="Nabeya D."/>
            <person name="Jung N."/>
            <person name="Uechi K."/>
            <person name="Horii T."/>
            <person name="Iida T."/>
            <person name="Fujita J."/>
            <person name="Nakamura S."/>
        </authorList>
    </citation>
    <scope>NUCLEOTIDE SEQUENCE [LARGE SCALE GENOMIC DNA]</scope>
    <source>
        <strain evidence="1 2">JCM 15296</strain>
    </source>
</reference>
<proteinExistence type="predicted"/>
<evidence type="ECO:0000313" key="1">
    <source>
        <dbReference type="EMBL" id="BBX84131.1"/>
    </source>
</evidence>